<reference evidence="7" key="2">
    <citation type="submission" date="2020-09" db="EMBL/GenBank/DDBJ databases">
        <authorList>
            <person name="Sun Q."/>
            <person name="Zhou Y."/>
        </authorList>
    </citation>
    <scope>NUCLEOTIDE SEQUENCE</scope>
    <source>
        <strain evidence="7">CGMCC 1.12408</strain>
    </source>
</reference>
<name>A0A916RXQ9_9BACI</name>
<feature type="transmembrane region" description="Helical" evidence="6">
    <location>
        <begin position="7"/>
        <end position="36"/>
    </location>
</feature>
<feature type="transmembrane region" description="Helical" evidence="6">
    <location>
        <begin position="73"/>
        <end position="94"/>
    </location>
</feature>
<dbReference type="GO" id="GO:0005886">
    <property type="term" value="C:plasma membrane"/>
    <property type="evidence" value="ECO:0007669"/>
    <property type="project" value="UniProtKB-SubCell"/>
</dbReference>
<dbReference type="AlphaFoldDB" id="A0A916RXQ9"/>
<comment type="caution">
    <text evidence="7">The sequence shown here is derived from an EMBL/GenBank/DDBJ whole genome shotgun (WGS) entry which is preliminary data.</text>
</comment>
<evidence type="ECO:0000256" key="6">
    <source>
        <dbReference type="RuleBase" id="RU363041"/>
    </source>
</evidence>
<feature type="transmembrane region" description="Helical" evidence="6">
    <location>
        <begin position="236"/>
        <end position="252"/>
    </location>
</feature>
<dbReference type="InterPro" id="IPR002781">
    <property type="entry name" value="TM_pro_TauE-like"/>
</dbReference>
<evidence type="ECO:0000256" key="2">
    <source>
        <dbReference type="ARBA" id="ARBA00009142"/>
    </source>
</evidence>
<evidence type="ECO:0000256" key="3">
    <source>
        <dbReference type="ARBA" id="ARBA00022692"/>
    </source>
</evidence>
<comment type="similarity">
    <text evidence="2 6">Belongs to the 4-toluene sulfonate uptake permease (TSUP) (TC 2.A.102) family.</text>
</comment>
<dbReference type="Pfam" id="PF01925">
    <property type="entry name" value="TauE"/>
    <property type="match status" value="1"/>
</dbReference>
<comment type="subcellular location">
    <subcellularLocation>
        <location evidence="6">Cell membrane</location>
        <topology evidence="6">Multi-pass membrane protein</topology>
    </subcellularLocation>
    <subcellularLocation>
        <location evidence="1">Membrane</location>
        <topology evidence="1">Multi-pass membrane protein</topology>
    </subcellularLocation>
</comment>
<dbReference type="EMBL" id="BMEY01000008">
    <property type="protein sequence ID" value="GGA75828.1"/>
    <property type="molecule type" value="Genomic_DNA"/>
</dbReference>
<dbReference type="RefSeq" id="WP_229740710.1">
    <property type="nucleotide sequence ID" value="NZ_BMEY01000008.1"/>
</dbReference>
<evidence type="ECO:0000256" key="1">
    <source>
        <dbReference type="ARBA" id="ARBA00004141"/>
    </source>
</evidence>
<dbReference type="Proteomes" id="UP000613512">
    <property type="component" value="Unassembled WGS sequence"/>
</dbReference>
<keyword evidence="3 6" id="KW-0812">Transmembrane</keyword>
<reference evidence="7" key="1">
    <citation type="journal article" date="2014" name="Int. J. Syst. Evol. Microbiol.">
        <title>Complete genome sequence of Corynebacterium casei LMG S-19264T (=DSM 44701T), isolated from a smear-ripened cheese.</title>
        <authorList>
            <consortium name="US DOE Joint Genome Institute (JGI-PGF)"/>
            <person name="Walter F."/>
            <person name="Albersmeier A."/>
            <person name="Kalinowski J."/>
            <person name="Ruckert C."/>
        </authorList>
    </citation>
    <scope>NUCLEOTIDE SEQUENCE</scope>
    <source>
        <strain evidence="7">CGMCC 1.12408</strain>
    </source>
</reference>
<organism evidence="7 8">
    <name type="scientific">Ornithinibacillus halotolerans</name>
    <dbReference type="NCBI Taxonomy" id="1274357"/>
    <lineage>
        <taxon>Bacteria</taxon>
        <taxon>Bacillati</taxon>
        <taxon>Bacillota</taxon>
        <taxon>Bacilli</taxon>
        <taxon>Bacillales</taxon>
        <taxon>Bacillaceae</taxon>
        <taxon>Ornithinibacillus</taxon>
    </lineage>
</organism>
<evidence type="ECO:0000313" key="7">
    <source>
        <dbReference type="EMBL" id="GGA75828.1"/>
    </source>
</evidence>
<feature type="transmembrane region" description="Helical" evidence="6">
    <location>
        <begin position="101"/>
        <end position="123"/>
    </location>
</feature>
<accession>A0A916RXQ9</accession>
<feature type="transmembrane region" description="Helical" evidence="6">
    <location>
        <begin position="143"/>
        <end position="173"/>
    </location>
</feature>
<protein>
    <recommendedName>
        <fullName evidence="6">Probable membrane transporter protein</fullName>
    </recommendedName>
</protein>
<proteinExistence type="inferred from homology"/>
<keyword evidence="6" id="KW-1003">Cell membrane</keyword>
<feature type="transmembrane region" description="Helical" evidence="6">
    <location>
        <begin position="185"/>
        <end position="202"/>
    </location>
</feature>
<evidence type="ECO:0000256" key="5">
    <source>
        <dbReference type="ARBA" id="ARBA00023136"/>
    </source>
</evidence>
<keyword evidence="8" id="KW-1185">Reference proteome</keyword>
<dbReference type="PANTHER" id="PTHR43701">
    <property type="entry name" value="MEMBRANE TRANSPORTER PROTEIN MJ0441-RELATED"/>
    <property type="match status" value="1"/>
</dbReference>
<dbReference type="InterPro" id="IPR051598">
    <property type="entry name" value="TSUP/Inactive_protease-like"/>
</dbReference>
<dbReference type="PANTHER" id="PTHR43701:SF2">
    <property type="entry name" value="MEMBRANE TRANSPORTER PROTEIN YJNA-RELATED"/>
    <property type="match status" value="1"/>
</dbReference>
<sequence>MNVEFIFVGFIVGILIGLAGVGGASILTPLLIFMGIPPSTAIGTDFLYNSITKAFGTWQHFRQKTINITIVKYLSLGSLPTAIIANFLFHYYLIDYYNERLILLILGIVLLTISLVTLIQILFQIEVNNRWKEKTVKDKKVLLISFGVCIGTIVGITSVGAGSLVALFLLYFFHIKSSKLVGTDIAHAFILTSIPGILMASYGHVNLALLLLLICGSIPGSIIGSKLTLKFSSKHIRILILVIIVISGIKLIF</sequence>
<evidence type="ECO:0000256" key="4">
    <source>
        <dbReference type="ARBA" id="ARBA00022989"/>
    </source>
</evidence>
<gene>
    <name evidence="7" type="primary">yjnA</name>
    <name evidence="7" type="ORF">GCM10008025_19370</name>
</gene>
<feature type="transmembrane region" description="Helical" evidence="6">
    <location>
        <begin position="208"/>
        <end position="229"/>
    </location>
</feature>
<keyword evidence="5 6" id="KW-0472">Membrane</keyword>
<evidence type="ECO:0000313" key="8">
    <source>
        <dbReference type="Proteomes" id="UP000613512"/>
    </source>
</evidence>
<keyword evidence="4 6" id="KW-1133">Transmembrane helix</keyword>